<feature type="region of interest" description="Disordered" evidence="1">
    <location>
        <begin position="51"/>
        <end position="88"/>
    </location>
</feature>
<dbReference type="VEuPathDB" id="FungiDB:PSHT_05790"/>
<feature type="compositionally biased region" description="Polar residues" evidence="1">
    <location>
        <begin position="177"/>
        <end position="198"/>
    </location>
</feature>
<feature type="compositionally biased region" description="Basic and acidic residues" evidence="1">
    <location>
        <begin position="288"/>
        <end position="298"/>
    </location>
</feature>
<comment type="caution">
    <text evidence="2">The sequence shown here is derived from an EMBL/GenBank/DDBJ whole genome shotgun (WGS) entry which is preliminary data.</text>
</comment>
<feature type="compositionally biased region" description="Polar residues" evidence="1">
    <location>
        <begin position="235"/>
        <end position="253"/>
    </location>
</feature>
<name>A0A2S4W9L5_9BASI</name>
<keyword evidence="3" id="KW-1185">Reference proteome</keyword>
<dbReference type="VEuPathDB" id="FungiDB:PSTT_00232"/>
<dbReference type="AlphaFoldDB" id="A0A2S4W9L5"/>
<feature type="compositionally biased region" description="Basic and acidic residues" evidence="1">
    <location>
        <begin position="146"/>
        <end position="171"/>
    </location>
</feature>
<dbReference type="Proteomes" id="UP000238274">
    <property type="component" value="Unassembled WGS sequence"/>
</dbReference>
<dbReference type="EMBL" id="PKSM01000065">
    <property type="protein sequence ID" value="POW18450.1"/>
    <property type="molecule type" value="Genomic_DNA"/>
</dbReference>
<reference evidence="3" key="2">
    <citation type="journal article" date="2018" name="BMC Genomics">
        <title>Genomic insights into host adaptation between the wheat stripe rust pathogen (Puccinia striiformis f. sp. tritici) and the barley stripe rust pathogen (Puccinia striiformis f. sp. hordei).</title>
        <authorList>
            <person name="Xia C."/>
            <person name="Wang M."/>
            <person name="Yin C."/>
            <person name="Cornejo O.E."/>
            <person name="Hulbert S.H."/>
            <person name="Chen X."/>
        </authorList>
    </citation>
    <scope>NUCLEOTIDE SEQUENCE [LARGE SCALE GENOMIC DNA]</scope>
    <source>
        <strain evidence="3">93TX-2</strain>
    </source>
</reference>
<accession>A0A2S4W9L5</accession>
<sequence>MVYSDLIASLENSIESKLTISRENSEYYEMQNQQKIVKRKEEHSYAESFPELLKRGGTTKANSGGGGSGSTDIKSPDPTQRTGSFRDKSRFLFTRAKAADSSGSLLAEVTNEAASATTTTSSLIGGATSPIRGVSPVGSGAGVETRANEDKSIIKLDDNFLDKPTGSKRDESDEQLTESQNNESIFTPSVPDSKSVETSVAPVPSSKEDPPLPNSSSSTASLSSKPLKLTPILRVTTNSPPENDQAKTVQNSRESGYLNFDTIPLSPMASNAGVESSQATDISIVSQEKTKGVSKEDPLGEEVTSPSQMKTQQYSSTEDCTTDRRPEFRYHFASISYASAHQTYAHLAALASLRRGSQSSSLAPSPIQTGQTTGI</sequence>
<protein>
    <submittedName>
        <fullName evidence="2">Uncharacterized protein</fullName>
    </submittedName>
</protein>
<proteinExistence type="predicted"/>
<reference evidence="2 3" key="1">
    <citation type="submission" date="2017-12" db="EMBL/GenBank/DDBJ databases">
        <title>Gene loss provides genomic basis for host adaptation in cereal stripe rust fungi.</title>
        <authorList>
            <person name="Xia C."/>
        </authorList>
    </citation>
    <scope>NUCLEOTIDE SEQUENCE [LARGE SCALE GENOMIC DNA]</scope>
    <source>
        <strain evidence="2 3">93TX-2</strain>
    </source>
</reference>
<feature type="compositionally biased region" description="Low complexity" evidence="1">
    <location>
        <begin position="214"/>
        <end position="229"/>
    </location>
</feature>
<feature type="compositionally biased region" description="Polar residues" evidence="1">
    <location>
        <begin position="304"/>
        <end position="319"/>
    </location>
</feature>
<gene>
    <name evidence="2" type="ORF">PSHT_05790</name>
</gene>
<reference evidence="3" key="3">
    <citation type="journal article" date="2018" name="Mol. Plant Microbe Interact.">
        <title>Genome sequence resources for the wheat stripe rust pathogen (Puccinia striiformis f. sp. tritici) and the barley stripe rust pathogen (Puccinia striiformis f. sp. hordei).</title>
        <authorList>
            <person name="Xia C."/>
            <person name="Wang M."/>
            <person name="Yin C."/>
            <person name="Cornejo O.E."/>
            <person name="Hulbert S.H."/>
            <person name="Chen X."/>
        </authorList>
    </citation>
    <scope>NUCLEOTIDE SEQUENCE [LARGE SCALE GENOMIC DNA]</scope>
    <source>
        <strain evidence="3">93TX-2</strain>
    </source>
</reference>
<feature type="region of interest" description="Disordered" evidence="1">
    <location>
        <begin position="234"/>
        <end position="253"/>
    </location>
</feature>
<feature type="region of interest" description="Disordered" evidence="1">
    <location>
        <begin position="118"/>
        <end position="229"/>
    </location>
</feature>
<feature type="compositionally biased region" description="Low complexity" evidence="1">
    <location>
        <begin position="118"/>
        <end position="129"/>
    </location>
</feature>
<feature type="region of interest" description="Disordered" evidence="1">
    <location>
        <begin position="287"/>
        <end position="322"/>
    </location>
</feature>
<evidence type="ECO:0000313" key="3">
    <source>
        <dbReference type="Proteomes" id="UP000238274"/>
    </source>
</evidence>
<evidence type="ECO:0000313" key="2">
    <source>
        <dbReference type="EMBL" id="POW18450.1"/>
    </source>
</evidence>
<evidence type="ECO:0000256" key="1">
    <source>
        <dbReference type="SAM" id="MobiDB-lite"/>
    </source>
</evidence>
<feature type="region of interest" description="Disordered" evidence="1">
    <location>
        <begin position="356"/>
        <end position="375"/>
    </location>
</feature>
<organism evidence="2 3">
    <name type="scientific">Puccinia striiformis</name>
    <dbReference type="NCBI Taxonomy" id="27350"/>
    <lineage>
        <taxon>Eukaryota</taxon>
        <taxon>Fungi</taxon>
        <taxon>Dikarya</taxon>
        <taxon>Basidiomycota</taxon>
        <taxon>Pucciniomycotina</taxon>
        <taxon>Pucciniomycetes</taxon>
        <taxon>Pucciniales</taxon>
        <taxon>Pucciniaceae</taxon>
        <taxon>Puccinia</taxon>
    </lineage>
</organism>